<accession>A0A1Y2IQK7</accession>
<keyword evidence="7 11" id="KW-1133">Transmembrane helix</keyword>
<dbReference type="GO" id="GO:0051072">
    <property type="term" value="P:4,6-pyruvylated galactose residue biosynthetic process"/>
    <property type="evidence" value="ECO:0007669"/>
    <property type="project" value="TreeGrafter"/>
</dbReference>
<evidence type="ECO:0000256" key="2">
    <source>
        <dbReference type="ARBA" id="ARBA00008661"/>
    </source>
</evidence>
<feature type="region of interest" description="Disordered" evidence="10">
    <location>
        <begin position="470"/>
        <end position="494"/>
    </location>
</feature>
<keyword evidence="9 11" id="KW-0472">Membrane</keyword>
<dbReference type="Proteomes" id="UP000193067">
    <property type="component" value="Unassembled WGS sequence"/>
</dbReference>
<keyword evidence="6" id="KW-0735">Signal-anchor</keyword>
<evidence type="ECO:0000313" key="13">
    <source>
        <dbReference type="Proteomes" id="UP000193067"/>
    </source>
</evidence>
<evidence type="ECO:0000256" key="3">
    <source>
        <dbReference type="ARBA" id="ARBA00022676"/>
    </source>
</evidence>
<keyword evidence="4 12" id="KW-0808">Transferase</keyword>
<gene>
    <name evidence="12" type="ORF">PYCCODRAFT_1434289</name>
</gene>
<evidence type="ECO:0000256" key="4">
    <source>
        <dbReference type="ARBA" id="ARBA00022679"/>
    </source>
</evidence>
<feature type="region of interest" description="Disordered" evidence="10">
    <location>
        <begin position="771"/>
        <end position="835"/>
    </location>
</feature>
<dbReference type="InterPro" id="IPR002659">
    <property type="entry name" value="Glyco_trans_31"/>
</dbReference>
<proteinExistence type="inferred from homology"/>
<dbReference type="OrthoDB" id="2139606at2759"/>
<organism evidence="12 13">
    <name type="scientific">Trametes coccinea (strain BRFM310)</name>
    <name type="common">Pycnoporus coccineus</name>
    <dbReference type="NCBI Taxonomy" id="1353009"/>
    <lineage>
        <taxon>Eukaryota</taxon>
        <taxon>Fungi</taxon>
        <taxon>Dikarya</taxon>
        <taxon>Basidiomycota</taxon>
        <taxon>Agaricomycotina</taxon>
        <taxon>Agaricomycetes</taxon>
        <taxon>Polyporales</taxon>
        <taxon>Polyporaceae</taxon>
        <taxon>Trametes</taxon>
    </lineage>
</organism>
<evidence type="ECO:0000313" key="12">
    <source>
        <dbReference type="EMBL" id="OSD03388.1"/>
    </source>
</evidence>
<evidence type="ECO:0000256" key="9">
    <source>
        <dbReference type="ARBA" id="ARBA00023136"/>
    </source>
</evidence>
<evidence type="ECO:0000256" key="1">
    <source>
        <dbReference type="ARBA" id="ARBA00004323"/>
    </source>
</evidence>
<keyword evidence="13" id="KW-1185">Reference proteome</keyword>
<reference evidence="12 13" key="1">
    <citation type="journal article" date="2015" name="Biotechnol. Biofuels">
        <title>Enhanced degradation of softwood versus hardwood by the white-rot fungus Pycnoporus coccineus.</title>
        <authorList>
            <person name="Couturier M."/>
            <person name="Navarro D."/>
            <person name="Chevret D."/>
            <person name="Henrissat B."/>
            <person name="Piumi F."/>
            <person name="Ruiz-Duenas F.J."/>
            <person name="Martinez A.T."/>
            <person name="Grigoriev I.V."/>
            <person name="Riley R."/>
            <person name="Lipzen A."/>
            <person name="Berrin J.G."/>
            <person name="Master E.R."/>
            <person name="Rosso M.N."/>
        </authorList>
    </citation>
    <scope>NUCLEOTIDE SEQUENCE [LARGE SCALE GENOMIC DNA]</scope>
    <source>
        <strain evidence="12 13">BRFM310</strain>
    </source>
</reference>
<keyword evidence="8" id="KW-0333">Golgi apparatus</keyword>
<dbReference type="AlphaFoldDB" id="A0A1Y2IQK7"/>
<comment type="similarity">
    <text evidence="2">Belongs to the glycosyltransferase 31 family.</text>
</comment>
<feature type="compositionally biased region" description="Basic residues" evidence="10">
    <location>
        <begin position="815"/>
        <end position="826"/>
    </location>
</feature>
<feature type="compositionally biased region" description="Basic and acidic residues" evidence="10">
    <location>
        <begin position="796"/>
        <end position="814"/>
    </location>
</feature>
<dbReference type="GO" id="GO:0000139">
    <property type="term" value="C:Golgi membrane"/>
    <property type="evidence" value="ECO:0007669"/>
    <property type="project" value="UniProtKB-SubCell"/>
</dbReference>
<sequence>MSFVRDLFQTSPRSHVPLGHVTAPQDQHYPPDDVSRAGPSTALLHNHPLDHHLPPRPSSVPLIDPPAPPYEEEEFNARAPRRSTDASLLYPTRNADSSDRYPPSTAASVCSTATNTPFASRAPSPLPFYYSGASSCSSDSESESESPSLGRPSRQPRWRTDEPRRWWQLGFRSNGTEGWRRRRKWRDVVWGVRTCKRVIRRLVRHPLFPKTPVTILLTLLFLTIFGVSLTFLLIYILNPDKEPLPWRGYCTLPQHSGRPPSLSLSPTALLQTPLPTNLTPSIFPPPDFDTLAPAGVFIGVFSMDTAVERRMLVRSTWANHVRSREGAGNGDGGIGTSRTVVRFILGQPRKDWERRVKLEMEAYNDMVILPVQENMNSGKTHAFFSWAANHSWVPPLYQDNFTRMPEEFSYMNVSNPAPVLASHDPALAHQDQLRSASPQPWVRPDFVVKADDDSFVMLAELEARLRVELYKDPIPPPPPPSDRKQSASQQSLIHARSDEEPAILDFDHIASYFDFALPSYATRVPPTLAASPPAAPEEPPSRDPLVFWGYLVKNRFMAGELYALSFALVDWVSKDPIVKTMVRGAEDKQTSKWIRAHPRAEQVRWSSERCWIYDHPRAGTVYSHGFLFPSEVKRVQEGVMRDVQRLAQQVAKETSSTAPAVPPGQNVPAPEKWSHSTVSKFGSRYSPPTGDLNLDYSVEALVEGSDMSMIHDDGSLSADLAWKYREGRRKRYDGRRVGGTVVVHFIKKNMWFLETAAALLHGEDVTPLERALDSARETEEASVGSEEPATDAENSSDAHEVREPEATTDSDRTHTRSTRTMARRRRALEGGEEWF</sequence>
<evidence type="ECO:0000256" key="6">
    <source>
        <dbReference type="ARBA" id="ARBA00022968"/>
    </source>
</evidence>
<keyword evidence="5 11" id="KW-0812">Transmembrane</keyword>
<dbReference type="PANTHER" id="PTHR11214">
    <property type="entry name" value="BETA-1,3-N-ACETYLGLUCOSAMINYLTRANSFERASE"/>
    <property type="match status" value="1"/>
</dbReference>
<evidence type="ECO:0000256" key="11">
    <source>
        <dbReference type="SAM" id="Phobius"/>
    </source>
</evidence>
<dbReference type="PANTHER" id="PTHR11214:SF333">
    <property type="entry name" value="GLYCOSYLTRANSFERASE FAMILY 31 PROTEIN"/>
    <property type="match status" value="1"/>
</dbReference>
<name>A0A1Y2IQK7_TRAC3</name>
<dbReference type="EMBL" id="KZ084100">
    <property type="protein sequence ID" value="OSD03388.1"/>
    <property type="molecule type" value="Genomic_DNA"/>
</dbReference>
<evidence type="ECO:0000256" key="7">
    <source>
        <dbReference type="ARBA" id="ARBA00022989"/>
    </source>
</evidence>
<evidence type="ECO:0000256" key="10">
    <source>
        <dbReference type="SAM" id="MobiDB-lite"/>
    </source>
</evidence>
<feature type="transmembrane region" description="Helical" evidence="11">
    <location>
        <begin position="213"/>
        <end position="237"/>
    </location>
</feature>
<evidence type="ECO:0000256" key="5">
    <source>
        <dbReference type="ARBA" id="ARBA00022692"/>
    </source>
</evidence>
<feature type="region of interest" description="Disordered" evidence="10">
    <location>
        <begin position="139"/>
        <end position="158"/>
    </location>
</feature>
<keyword evidence="3" id="KW-0328">Glycosyltransferase</keyword>
<protein>
    <submittedName>
        <fullName evidence="12">Glycosyltransferase family 31 protein</fullName>
    </submittedName>
</protein>
<dbReference type="STRING" id="1353009.A0A1Y2IQK7"/>
<feature type="region of interest" description="Disordered" evidence="10">
    <location>
        <begin position="1"/>
        <end position="110"/>
    </location>
</feature>
<comment type="subcellular location">
    <subcellularLocation>
        <location evidence="1">Golgi apparatus membrane</location>
        <topology evidence="1">Single-pass type II membrane protein</topology>
    </subcellularLocation>
</comment>
<feature type="region of interest" description="Disordered" evidence="10">
    <location>
        <begin position="653"/>
        <end position="673"/>
    </location>
</feature>
<evidence type="ECO:0000256" key="8">
    <source>
        <dbReference type="ARBA" id="ARBA00023034"/>
    </source>
</evidence>
<dbReference type="GO" id="GO:0016758">
    <property type="term" value="F:hexosyltransferase activity"/>
    <property type="evidence" value="ECO:0007669"/>
    <property type="project" value="InterPro"/>
</dbReference>
<feature type="compositionally biased region" description="Pro residues" evidence="10">
    <location>
        <begin position="55"/>
        <end position="69"/>
    </location>
</feature>